<keyword evidence="6 9" id="KW-0413">Isomerase</keyword>
<dbReference type="PANTHER" id="PTHR47637">
    <property type="entry name" value="CHAPERONE SURA"/>
    <property type="match status" value="1"/>
</dbReference>
<evidence type="ECO:0000256" key="8">
    <source>
        <dbReference type="ARBA" id="ARBA00031484"/>
    </source>
</evidence>
<keyword evidence="13" id="KW-1185">Reference proteome</keyword>
<dbReference type="InterPro" id="IPR050280">
    <property type="entry name" value="OMP_Chaperone_SurA"/>
</dbReference>
<dbReference type="PROSITE" id="PS50198">
    <property type="entry name" value="PPIC_PPIASE_2"/>
    <property type="match status" value="1"/>
</dbReference>
<proteinExistence type="predicted"/>
<evidence type="ECO:0000256" key="2">
    <source>
        <dbReference type="ARBA" id="ARBA00022729"/>
    </source>
</evidence>
<dbReference type="Gene3D" id="3.10.50.40">
    <property type="match status" value="1"/>
</dbReference>
<dbReference type="EMBL" id="LPXO01000002">
    <property type="protein sequence ID" value="KUF11957.1"/>
    <property type="molecule type" value="Genomic_DNA"/>
</dbReference>
<reference evidence="12 13" key="1">
    <citation type="submission" date="2015-12" db="EMBL/GenBank/DDBJ databases">
        <authorList>
            <person name="Shamseldin A."/>
            <person name="Moawad H."/>
            <person name="Abd El-Rahim W.M."/>
            <person name="Sadowsky M.J."/>
        </authorList>
    </citation>
    <scope>NUCLEOTIDE SEQUENCE [LARGE SCALE GENOMIC DNA]</scope>
    <source>
        <strain evidence="12 13">SJ5A-1</strain>
    </source>
</reference>
<evidence type="ECO:0000313" key="13">
    <source>
        <dbReference type="Proteomes" id="UP000054396"/>
    </source>
</evidence>
<protein>
    <recommendedName>
        <fullName evidence="1">Parvulin-like PPIase</fullName>
    </recommendedName>
    <alternativeName>
        <fullName evidence="7">Peptidyl-prolyl cis-trans isomerase plp</fullName>
    </alternativeName>
    <alternativeName>
        <fullName evidence="8">Rotamase plp</fullName>
    </alternativeName>
</protein>
<accession>A0A0W7WMY7</accession>
<keyword evidence="5" id="KW-0143">Chaperone</keyword>
<dbReference type="InterPro" id="IPR015391">
    <property type="entry name" value="SurA_N"/>
</dbReference>
<evidence type="ECO:0000256" key="1">
    <source>
        <dbReference type="ARBA" id="ARBA00018370"/>
    </source>
</evidence>
<name>A0A0W7WMY7_9RHOB</name>
<dbReference type="Gene3D" id="1.10.4030.10">
    <property type="entry name" value="Porin chaperone SurA, peptide-binding domain"/>
    <property type="match status" value="1"/>
</dbReference>
<gene>
    <name evidence="12" type="ORF">AVJ23_05105</name>
</gene>
<evidence type="ECO:0000256" key="5">
    <source>
        <dbReference type="ARBA" id="ARBA00023186"/>
    </source>
</evidence>
<sequence length="407" mass="44216">MRSMTRLLSPLMTALALALAPVGASAQGLFAPAIIVNEKVITGYELEQRELMLRVLNAPGNVAEVAREQLIDDRLRQQAAEDAGIRPSEEDILEGMEEFAQRANLSREEFTQALAQRGVSEQTFRDFVRAGLGWRVLVRQRFAGRSAVSEAEVDRALSAQGGGSEVRVLVSEIIMPVTPGNEAQVRARAERISQLTSPSAFSAQARRFSATATRGNGGRLPWQPLSDLPPPLQPLLLGLRPGEVTDPIPLQGAVALFQLRDIEESGYTAPEVTAVEYAAYYMPGGRSDETLARARVLEGRVDRCDDLYGVAKGQPAEVLDRGTLPPSEIPTDIAYELSKLDPGEVSTALTRANGQTLVFLMLCGRSTAISEGADRQEITLGLRNQRISQLAEGYLAQLRADARIIDQ</sequence>
<dbReference type="SUPFAM" id="SSF109998">
    <property type="entry name" value="Triger factor/SurA peptide-binding domain-like"/>
    <property type="match status" value="1"/>
</dbReference>
<organism evidence="12 13">
    <name type="scientific">Pseudoponticoccus marisrubri</name>
    <dbReference type="NCBI Taxonomy" id="1685382"/>
    <lineage>
        <taxon>Bacteria</taxon>
        <taxon>Pseudomonadati</taxon>
        <taxon>Pseudomonadota</taxon>
        <taxon>Alphaproteobacteria</taxon>
        <taxon>Rhodobacterales</taxon>
        <taxon>Roseobacteraceae</taxon>
        <taxon>Pseudoponticoccus</taxon>
    </lineage>
</organism>
<evidence type="ECO:0000313" key="12">
    <source>
        <dbReference type="EMBL" id="KUF11957.1"/>
    </source>
</evidence>
<dbReference type="Pfam" id="PF00639">
    <property type="entry name" value="Rotamase"/>
    <property type="match status" value="1"/>
</dbReference>
<dbReference type="GO" id="GO:0003755">
    <property type="term" value="F:peptidyl-prolyl cis-trans isomerase activity"/>
    <property type="evidence" value="ECO:0007669"/>
    <property type="project" value="UniProtKB-KW"/>
</dbReference>
<dbReference type="InterPro" id="IPR027304">
    <property type="entry name" value="Trigger_fact/SurA_dom_sf"/>
</dbReference>
<evidence type="ECO:0000256" key="9">
    <source>
        <dbReference type="PROSITE-ProRule" id="PRU00278"/>
    </source>
</evidence>
<dbReference type="AlphaFoldDB" id="A0A0W7WMY7"/>
<feature type="signal peptide" evidence="10">
    <location>
        <begin position="1"/>
        <end position="26"/>
    </location>
</feature>
<feature type="chain" id="PRO_5007792874" description="Parvulin-like PPIase" evidence="10">
    <location>
        <begin position="27"/>
        <end position="407"/>
    </location>
</feature>
<keyword evidence="4 9" id="KW-0697">Rotamase</keyword>
<dbReference type="STRING" id="1685382.AVJ23_05105"/>
<keyword evidence="3" id="KW-0574">Periplasm</keyword>
<dbReference type="Pfam" id="PF09312">
    <property type="entry name" value="SurA_N"/>
    <property type="match status" value="1"/>
</dbReference>
<dbReference type="Proteomes" id="UP000054396">
    <property type="component" value="Unassembled WGS sequence"/>
</dbReference>
<evidence type="ECO:0000256" key="10">
    <source>
        <dbReference type="SAM" id="SignalP"/>
    </source>
</evidence>
<evidence type="ECO:0000256" key="3">
    <source>
        <dbReference type="ARBA" id="ARBA00022764"/>
    </source>
</evidence>
<dbReference type="PANTHER" id="PTHR47637:SF1">
    <property type="entry name" value="CHAPERONE SURA"/>
    <property type="match status" value="1"/>
</dbReference>
<dbReference type="InterPro" id="IPR046357">
    <property type="entry name" value="PPIase_dom_sf"/>
</dbReference>
<feature type="domain" description="PpiC" evidence="11">
    <location>
        <begin position="165"/>
        <end position="261"/>
    </location>
</feature>
<dbReference type="SUPFAM" id="SSF54534">
    <property type="entry name" value="FKBP-like"/>
    <property type="match status" value="1"/>
</dbReference>
<evidence type="ECO:0000256" key="6">
    <source>
        <dbReference type="ARBA" id="ARBA00023235"/>
    </source>
</evidence>
<evidence type="ECO:0000256" key="7">
    <source>
        <dbReference type="ARBA" id="ARBA00030642"/>
    </source>
</evidence>
<keyword evidence="2 10" id="KW-0732">Signal</keyword>
<comment type="caution">
    <text evidence="12">The sequence shown here is derived from an EMBL/GenBank/DDBJ whole genome shotgun (WGS) entry which is preliminary data.</text>
</comment>
<evidence type="ECO:0000259" key="11">
    <source>
        <dbReference type="PROSITE" id="PS50198"/>
    </source>
</evidence>
<dbReference type="InterPro" id="IPR000297">
    <property type="entry name" value="PPIase_PpiC"/>
</dbReference>
<evidence type="ECO:0000256" key="4">
    <source>
        <dbReference type="ARBA" id="ARBA00023110"/>
    </source>
</evidence>